<evidence type="ECO:0000313" key="7">
    <source>
        <dbReference type="Proteomes" id="UP000199400"/>
    </source>
</evidence>
<evidence type="ECO:0000313" key="6">
    <source>
        <dbReference type="EMBL" id="SFD51128.1"/>
    </source>
</evidence>
<feature type="signal peptide" evidence="4">
    <location>
        <begin position="1"/>
        <end position="25"/>
    </location>
</feature>
<evidence type="ECO:0000256" key="4">
    <source>
        <dbReference type="SAM" id="SignalP"/>
    </source>
</evidence>
<evidence type="ECO:0000256" key="3">
    <source>
        <dbReference type="SAM" id="MobiDB-lite"/>
    </source>
</evidence>
<dbReference type="InterPro" id="IPR028081">
    <property type="entry name" value="Leu-bd"/>
</dbReference>
<name>A0A1I1T260_9BACT</name>
<feature type="chain" id="PRO_5011498294" evidence="4">
    <location>
        <begin position="26"/>
        <end position="608"/>
    </location>
</feature>
<dbReference type="Pfam" id="PF13458">
    <property type="entry name" value="Peripla_BP_6"/>
    <property type="match status" value="1"/>
</dbReference>
<dbReference type="SUPFAM" id="SSF53822">
    <property type="entry name" value="Periplasmic binding protein-like I"/>
    <property type="match status" value="1"/>
</dbReference>
<keyword evidence="7" id="KW-1185">Reference proteome</keyword>
<dbReference type="InterPro" id="IPR051010">
    <property type="entry name" value="BCAA_transport"/>
</dbReference>
<reference evidence="7" key="1">
    <citation type="submission" date="2016-10" db="EMBL/GenBank/DDBJ databases">
        <authorList>
            <person name="Varghese N."/>
            <person name="Submissions S."/>
        </authorList>
    </citation>
    <scope>NUCLEOTIDE SEQUENCE [LARGE SCALE GENOMIC DNA]</scope>
    <source>
        <strain evidence="7">ATCC 25963</strain>
    </source>
</reference>
<sequence length="608" mass="63049">MFTAPVSLRTSPLGLAGLAFGLALGACTAITEFADCKVDADCAGAGNGYVCGPGNKCVPGSDDTTTTGDPGTGPTSTSQPTTSTTEPPDTTTLGTETDAVTSTTTSTTETSTSTGPDTETTTTTGEQVACTAHSECVAALGDDHVCGKAGVCVSALTAECQTFHWPSDEPADKVVFVGSIMATSPPFDALVLPLQNAVQLAVEDFNANADLPGGVKIAWIGCDDEGSAAKAMASLTHLSETIGAPVVVGPIFSELVLHLAEQAKTSGTLLISPTASAKEITDLEDDGLVWRTIPSDVYQANAFADRIPQLTPAPQKVALLYKDDAYGNSLHMDAFARLSSDNPGLEITTHQYPNPVGLSQAELLQMYGTVIASAWGAPGEHPDTIGIIGTTEANDIILGFMNAWSAENPDPPLPRFVVSHGVVAALPDLIAKAKDTLKPVLMQITEGVAPIIFDEANFNNFNIRYKIRFNDQAPITAASLSYDGAMVLMLAMAGVPEGEPITGKNVAAAIAKLVDKEGTAVSFGEVMGLSLTFIKKARNILVTGGTVDLKGVSGALDFDLTAGEVRVNLLGWGIDADMGMPDVGVLDPKRMYVLGPAPSTEGMWVDLP</sequence>
<keyword evidence="2 4" id="KW-0732">Signal</keyword>
<accession>A0A1I1T260</accession>
<dbReference type="OrthoDB" id="7337537at2"/>
<protein>
    <submittedName>
        <fullName evidence="6">ABC-type branched-chain amino acid transport system, substrate-binding protein</fullName>
    </submittedName>
</protein>
<dbReference type="AlphaFoldDB" id="A0A1I1T260"/>
<dbReference type="EMBL" id="FOMX01000002">
    <property type="protein sequence ID" value="SFD51128.1"/>
    <property type="molecule type" value="Genomic_DNA"/>
</dbReference>
<dbReference type="PANTHER" id="PTHR30483:SF6">
    <property type="entry name" value="PERIPLASMIC BINDING PROTEIN OF ABC TRANSPORTER FOR NATURAL AMINO ACIDS"/>
    <property type="match status" value="1"/>
</dbReference>
<feature type="region of interest" description="Disordered" evidence="3">
    <location>
        <begin position="62"/>
        <end position="122"/>
    </location>
</feature>
<evidence type="ECO:0000256" key="1">
    <source>
        <dbReference type="ARBA" id="ARBA00010062"/>
    </source>
</evidence>
<dbReference type="STRING" id="54.SAMN02745121_00350"/>
<dbReference type="InterPro" id="IPR028082">
    <property type="entry name" value="Peripla_BP_I"/>
</dbReference>
<dbReference type="RefSeq" id="WP_096334399.1">
    <property type="nucleotide sequence ID" value="NZ_FOMX01000002.1"/>
</dbReference>
<dbReference type="Gene3D" id="3.40.50.2300">
    <property type="match status" value="2"/>
</dbReference>
<dbReference type="Proteomes" id="UP000199400">
    <property type="component" value="Unassembled WGS sequence"/>
</dbReference>
<evidence type="ECO:0000259" key="5">
    <source>
        <dbReference type="Pfam" id="PF13458"/>
    </source>
</evidence>
<comment type="similarity">
    <text evidence="1">Belongs to the leucine-binding protein family.</text>
</comment>
<organism evidence="6 7">
    <name type="scientific">Nannocystis exedens</name>
    <dbReference type="NCBI Taxonomy" id="54"/>
    <lineage>
        <taxon>Bacteria</taxon>
        <taxon>Pseudomonadati</taxon>
        <taxon>Myxococcota</taxon>
        <taxon>Polyangia</taxon>
        <taxon>Nannocystales</taxon>
        <taxon>Nannocystaceae</taxon>
        <taxon>Nannocystis</taxon>
    </lineage>
</organism>
<feature type="domain" description="Leucine-binding protein" evidence="5">
    <location>
        <begin position="175"/>
        <end position="354"/>
    </location>
</feature>
<gene>
    <name evidence="6" type="ORF">SAMN02745121_00350</name>
</gene>
<proteinExistence type="inferred from homology"/>
<evidence type="ECO:0000256" key="2">
    <source>
        <dbReference type="ARBA" id="ARBA00022729"/>
    </source>
</evidence>
<dbReference type="PANTHER" id="PTHR30483">
    <property type="entry name" value="LEUCINE-SPECIFIC-BINDING PROTEIN"/>
    <property type="match status" value="1"/>
</dbReference>